<dbReference type="Pfam" id="PF00583">
    <property type="entry name" value="Acetyltransf_1"/>
    <property type="match status" value="1"/>
</dbReference>
<comment type="caution">
    <text evidence="4">The sequence shown here is derived from an EMBL/GenBank/DDBJ whole genome shotgun (WGS) entry which is preliminary data.</text>
</comment>
<reference evidence="4 5" key="1">
    <citation type="submission" date="2009-02" db="EMBL/GenBank/DDBJ databases">
        <title>Sequencing of the draft genome and assembly of Lutiella nitroferrum 2002.</title>
        <authorList>
            <consortium name="US DOE Joint Genome Institute (JGI-PGF)"/>
            <person name="Lucas S."/>
            <person name="Copeland A."/>
            <person name="Lapidus A."/>
            <person name="Glavina del Rio T."/>
            <person name="Tice H."/>
            <person name="Bruce D."/>
            <person name="Goodwin L."/>
            <person name="Pitluck S."/>
            <person name="Larimer F."/>
            <person name="Land M.L."/>
            <person name="Hauser L."/>
            <person name="Coates J.D."/>
        </authorList>
    </citation>
    <scope>NUCLEOTIDE SEQUENCE [LARGE SCALE GENOMIC DNA]</scope>
    <source>
        <strain evidence="4 5">2002</strain>
    </source>
</reference>
<organism evidence="4 5">
    <name type="scientific">Pseudogulbenkiania ferrooxidans 2002</name>
    <dbReference type="NCBI Taxonomy" id="279714"/>
    <lineage>
        <taxon>Bacteria</taxon>
        <taxon>Pseudomonadati</taxon>
        <taxon>Pseudomonadota</taxon>
        <taxon>Betaproteobacteria</taxon>
        <taxon>Neisseriales</taxon>
        <taxon>Chromobacteriaceae</taxon>
        <taxon>Pseudogulbenkiania</taxon>
    </lineage>
</organism>
<dbReference type="InterPro" id="IPR050276">
    <property type="entry name" value="MshD_Acetyltransferase"/>
</dbReference>
<dbReference type="InterPro" id="IPR006464">
    <property type="entry name" value="AcTrfase_RimI/Ard1"/>
</dbReference>
<keyword evidence="5" id="KW-1185">Reference proteome</keyword>
<feature type="domain" description="N-acetyltransferase" evidence="3">
    <location>
        <begin position="2"/>
        <end position="146"/>
    </location>
</feature>
<evidence type="ECO:0000256" key="1">
    <source>
        <dbReference type="HAMAP-Rule" id="MF_02210"/>
    </source>
</evidence>
<dbReference type="GO" id="GO:0005737">
    <property type="term" value="C:cytoplasm"/>
    <property type="evidence" value="ECO:0007669"/>
    <property type="project" value="UniProtKB-SubCell"/>
</dbReference>
<feature type="active site" description="Proton acceptor" evidence="1">
    <location>
        <position position="103"/>
    </location>
</feature>
<dbReference type="PANTHER" id="PTHR43617">
    <property type="entry name" value="L-AMINO ACID N-ACETYLTRANSFERASE"/>
    <property type="match status" value="1"/>
</dbReference>
<protein>
    <recommendedName>
        <fullName evidence="1 2">[Ribosomal protein bS18]-alanine N-acetyltransferase</fullName>
        <ecNumber evidence="1 2">2.3.1.266</ecNumber>
    </recommendedName>
</protein>
<dbReference type="PANTHER" id="PTHR43617:SF35">
    <property type="entry name" value="[RIBOSOMAL PROTEIN BS18]-ALANINE N-ACETYLTRANSFERASE"/>
    <property type="match status" value="1"/>
</dbReference>
<evidence type="ECO:0000313" key="4">
    <source>
        <dbReference type="EMBL" id="EEG07628.1"/>
    </source>
</evidence>
<dbReference type="HAMAP" id="MF_02210">
    <property type="entry name" value="RimI"/>
    <property type="match status" value="1"/>
</dbReference>
<dbReference type="AlphaFoldDB" id="B9Z6Q3"/>
<name>B9Z6Q3_9NEIS</name>
<gene>
    <name evidence="1" type="primary">rimI</name>
    <name evidence="4" type="ORF">FuraDRAFT_2950</name>
</gene>
<dbReference type="CDD" id="cd04301">
    <property type="entry name" value="NAT_SF"/>
    <property type="match status" value="1"/>
</dbReference>
<dbReference type="InterPro" id="IPR043690">
    <property type="entry name" value="RimI"/>
</dbReference>
<keyword evidence="1" id="KW-0012">Acyltransferase</keyword>
<evidence type="ECO:0000259" key="3">
    <source>
        <dbReference type="PROSITE" id="PS51186"/>
    </source>
</evidence>
<feature type="active site" description="Proton donor" evidence="1">
    <location>
        <position position="115"/>
    </location>
</feature>
<keyword evidence="1 4" id="KW-0808">Transferase</keyword>
<comment type="similarity">
    <text evidence="1 2">Belongs to the acetyltransferase family. RimI subfamily.</text>
</comment>
<dbReference type="NCBIfam" id="TIGR01575">
    <property type="entry name" value="rimI"/>
    <property type="match status" value="1"/>
</dbReference>
<dbReference type="GO" id="GO:0008999">
    <property type="term" value="F:protein-N-terminal-alanine acetyltransferase activity"/>
    <property type="evidence" value="ECO:0007669"/>
    <property type="project" value="UniProtKB-UniRule"/>
</dbReference>
<comment type="catalytic activity">
    <reaction evidence="1 2">
        <text>N-terminal L-alanyl-[ribosomal protein bS18] + acetyl-CoA = N-terminal N(alpha)-acetyl-L-alanyl-[ribosomal protein bS18] + CoA + H(+)</text>
        <dbReference type="Rhea" id="RHEA:43756"/>
        <dbReference type="Rhea" id="RHEA-COMP:10676"/>
        <dbReference type="Rhea" id="RHEA-COMP:10677"/>
        <dbReference type="ChEBI" id="CHEBI:15378"/>
        <dbReference type="ChEBI" id="CHEBI:57287"/>
        <dbReference type="ChEBI" id="CHEBI:57288"/>
        <dbReference type="ChEBI" id="CHEBI:64718"/>
        <dbReference type="ChEBI" id="CHEBI:83683"/>
        <dbReference type="EC" id="2.3.1.266"/>
    </reaction>
</comment>
<comment type="function">
    <text evidence="1 2">Acetylates the N-terminal alanine of ribosomal protein bS18.</text>
</comment>
<accession>B9Z6Q3</accession>
<proteinExistence type="inferred from homology"/>
<comment type="subcellular location">
    <subcellularLocation>
        <location evidence="1 2">Cytoplasm</location>
    </subcellularLocation>
</comment>
<comment type="caution">
    <text evidence="1">Lacks conserved residue(s) required for the propagation of feature annotation.</text>
</comment>
<dbReference type="eggNOG" id="COG0456">
    <property type="taxonomic scope" value="Bacteria"/>
</dbReference>
<dbReference type="RefSeq" id="WP_008954970.1">
    <property type="nucleotide sequence ID" value="NZ_ACIS01000008.1"/>
</dbReference>
<dbReference type="InterPro" id="IPR000182">
    <property type="entry name" value="GNAT_dom"/>
</dbReference>
<feature type="binding site" evidence="1">
    <location>
        <position position="108"/>
    </location>
    <ligand>
        <name>acetyl-CoA</name>
        <dbReference type="ChEBI" id="CHEBI:57288"/>
    </ligand>
</feature>
<keyword evidence="1 2" id="KW-0963">Cytoplasm</keyword>
<evidence type="ECO:0000256" key="2">
    <source>
        <dbReference type="RuleBase" id="RU363094"/>
    </source>
</evidence>
<dbReference type="Proteomes" id="UP000003165">
    <property type="component" value="Unassembled WGS sequence"/>
</dbReference>
<dbReference type="Gene3D" id="3.40.630.30">
    <property type="match status" value="1"/>
</dbReference>
<dbReference type="SUPFAM" id="SSF55729">
    <property type="entry name" value="Acyl-CoA N-acyltransferases (Nat)"/>
    <property type="match status" value="1"/>
</dbReference>
<dbReference type="EMBL" id="ACIS01000008">
    <property type="protein sequence ID" value="EEG07628.1"/>
    <property type="molecule type" value="Genomic_DNA"/>
</dbReference>
<dbReference type="EC" id="2.3.1.266" evidence="1 2"/>
<sequence>MIAFRPASAPDLEKLASLEAAATPHGWSERQFHDSLAAGHAFLLLEIDGEVYGHAVSMTVLDEAELLTIVIAPDRQGQGLGQALLGELLQQLRQQGCSRLFLEVRESNQPARALYAKSGFVETGLRKHYYPTSSGREHAVLMELGL</sequence>
<dbReference type="InterPro" id="IPR016181">
    <property type="entry name" value="Acyl_CoA_acyltransferase"/>
</dbReference>
<dbReference type="PROSITE" id="PS51186">
    <property type="entry name" value="GNAT"/>
    <property type="match status" value="1"/>
</dbReference>
<evidence type="ECO:0000313" key="5">
    <source>
        <dbReference type="Proteomes" id="UP000003165"/>
    </source>
</evidence>